<evidence type="ECO:0000256" key="10">
    <source>
        <dbReference type="PROSITE-ProRule" id="PRU10056"/>
    </source>
</evidence>
<dbReference type="PROSITE" id="PS00655">
    <property type="entry name" value="GLYCOSYL_HYDROL_F6_1"/>
    <property type="match status" value="1"/>
</dbReference>
<dbReference type="EC" id="3.2.1.-" evidence="12"/>
<evidence type="ECO:0000256" key="8">
    <source>
        <dbReference type="PIRSR" id="PIRSR001100-1"/>
    </source>
</evidence>
<dbReference type="GO" id="GO:0004553">
    <property type="term" value="F:hydrolase activity, hydrolyzing O-glycosyl compounds"/>
    <property type="evidence" value="ECO:0007669"/>
    <property type="project" value="InterPro"/>
</dbReference>
<dbReference type="Pfam" id="PF01341">
    <property type="entry name" value="Glyco_hydro_6"/>
    <property type="match status" value="1"/>
</dbReference>
<dbReference type="RefSeq" id="WP_167968943.1">
    <property type="nucleotide sequence ID" value="NZ_JAAVJD010000045.1"/>
</dbReference>
<keyword evidence="3 12" id="KW-0136">Cellulose degradation</keyword>
<keyword evidence="1" id="KW-0732">Signal</keyword>
<evidence type="ECO:0000256" key="12">
    <source>
        <dbReference type="RuleBase" id="RU361186"/>
    </source>
</evidence>
<accession>A0A7X6D016</accession>
<evidence type="ECO:0000256" key="3">
    <source>
        <dbReference type="ARBA" id="ARBA00023001"/>
    </source>
</evidence>
<feature type="active site" description="Proton donor" evidence="8 11">
    <location>
        <position position="191"/>
    </location>
</feature>
<feature type="binding site" evidence="9">
    <location>
        <position position="233"/>
    </location>
    <ligand>
        <name>substrate</name>
    </ligand>
</feature>
<evidence type="ECO:0000313" key="14">
    <source>
        <dbReference type="EMBL" id="NJQ05662.1"/>
    </source>
</evidence>
<dbReference type="InterPro" id="IPR016288">
    <property type="entry name" value="Beta_cellobiohydrolase"/>
</dbReference>
<dbReference type="AlphaFoldDB" id="A0A7X6D016"/>
<keyword evidence="15" id="KW-1185">Reference proteome</keyword>
<keyword evidence="7 12" id="KW-0624">Polysaccharide degradation</keyword>
<evidence type="ECO:0000256" key="11">
    <source>
        <dbReference type="PROSITE-ProRule" id="PRU10057"/>
    </source>
</evidence>
<feature type="binding site" evidence="9">
    <location>
        <position position="264"/>
    </location>
    <ligand>
        <name>substrate</name>
    </ligand>
</feature>
<protein>
    <recommendedName>
        <fullName evidence="12">Glucanase</fullName>
        <ecNumber evidence="12">3.2.1.-</ecNumber>
    </recommendedName>
</protein>
<keyword evidence="5 12" id="KW-0119">Carbohydrate metabolism</keyword>
<dbReference type="Proteomes" id="UP000578686">
    <property type="component" value="Unassembled WGS sequence"/>
</dbReference>
<evidence type="ECO:0000313" key="15">
    <source>
        <dbReference type="Proteomes" id="UP000578686"/>
    </source>
</evidence>
<proteinExistence type="inferred from homology"/>
<dbReference type="GO" id="GO:0030245">
    <property type="term" value="P:cellulose catabolic process"/>
    <property type="evidence" value="ECO:0007669"/>
    <property type="project" value="UniProtKB-KW"/>
</dbReference>
<dbReference type="PROSITE" id="PS00656">
    <property type="entry name" value="GLYCOSYL_HYDROL_F6_2"/>
    <property type="match status" value="1"/>
</dbReference>
<keyword evidence="4" id="KW-1015">Disulfide bond</keyword>
<dbReference type="Gene3D" id="3.20.20.40">
    <property type="entry name" value="1, 4-beta cellobiohydrolase"/>
    <property type="match status" value="1"/>
</dbReference>
<name>A0A7X6D016_9ACTN</name>
<feature type="binding site" evidence="9">
    <location>
        <position position="236"/>
    </location>
    <ligand>
        <name>substrate</name>
    </ligand>
</feature>
<dbReference type="InterPro" id="IPR001524">
    <property type="entry name" value="Glyco_hydro_6_CS"/>
</dbReference>
<keyword evidence="6 12" id="KW-0326">Glycosidase</keyword>
<dbReference type="EMBL" id="JAAVJD010000045">
    <property type="protein sequence ID" value="NJQ05662.1"/>
    <property type="molecule type" value="Genomic_DNA"/>
</dbReference>
<evidence type="ECO:0000256" key="5">
    <source>
        <dbReference type="ARBA" id="ARBA00023277"/>
    </source>
</evidence>
<organism evidence="14 15">
    <name type="scientific">Streptomyces lonarensis</name>
    <dbReference type="NCBI Taxonomy" id="700599"/>
    <lineage>
        <taxon>Bacteria</taxon>
        <taxon>Bacillati</taxon>
        <taxon>Actinomycetota</taxon>
        <taxon>Actinomycetes</taxon>
        <taxon>Kitasatosporales</taxon>
        <taxon>Streptomycetaceae</taxon>
        <taxon>Streptomyces</taxon>
    </lineage>
</organism>
<comment type="similarity">
    <text evidence="12">Belongs to the glycosyl hydrolase family 6.</text>
</comment>
<dbReference type="PIRSF" id="PIRSF001100">
    <property type="entry name" value="Beta_cellobiohydrolase"/>
    <property type="match status" value="1"/>
</dbReference>
<dbReference type="PANTHER" id="PTHR34876:SF4">
    <property type="entry name" value="1,4-BETA-D-GLUCAN CELLOBIOHYDROLASE C-RELATED"/>
    <property type="match status" value="1"/>
</dbReference>
<feature type="binding site" evidence="9">
    <location>
        <position position="336"/>
    </location>
    <ligand>
        <name>substrate</name>
    </ligand>
</feature>
<reference evidence="14 15" key="1">
    <citation type="submission" date="2020-03" db="EMBL/GenBank/DDBJ databases">
        <title>Draft genome of Streptomyces sp. ventii, isolated from the Axial Seamount in the Pacific Ocean, and resequencing of the two type strains Streptomyces lonarensis strain NCL 716 and Streptomyces bohaiensis strain 11A07.</title>
        <authorList>
            <person name="Loughran R.M."/>
            <person name="Pfannmuller K.M."/>
            <person name="Wasson B.J."/>
            <person name="Deadmond M.C."/>
            <person name="Paddock B.E."/>
            <person name="Koyack M.J."/>
            <person name="Gallegos D.A."/>
            <person name="Mitchell E.A."/>
            <person name="Ushijima B."/>
            <person name="Saw J.H."/>
            <person name="Mcphail K.L."/>
            <person name="Videau P."/>
        </authorList>
    </citation>
    <scope>NUCLEOTIDE SEQUENCE [LARGE SCALE GENOMIC DNA]</scope>
    <source>
        <strain evidence="14 15">NCL716</strain>
    </source>
</reference>
<evidence type="ECO:0000256" key="9">
    <source>
        <dbReference type="PIRSR" id="PIRSR001100-2"/>
    </source>
</evidence>
<evidence type="ECO:0000256" key="4">
    <source>
        <dbReference type="ARBA" id="ARBA00023157"/>
    </source>
</evidence>
<comment type="caution">
    <text evidence="14">The sequence shown here is derived from an EMBL/GenBank/DDBJ whole genome shotgun (WGS) entry which is preliminary data.</text>
</comment>
<keyword evidence="2 12" id="KW-0378">Hydrolase</keyword>
<feature type="binding site" evidence="9">
    <location>
        <position position="114"/>
    </location>
    <ligand>
        <name>substrate</name>
    </ligand>
</feature>
<evidence type="ECO:0000256" key="6">
    <source>
        <dbReference type="ARBA" id="ARBA00023295"/>
    </source>
</evidence>
<feature type="region of interest" description="Disordered" evidence="13">
    <location>
        <begin position="1"/>
        <end position="26"/>
    </location>
</feature>
<feature type="binding site" evidence="9">
    <location>
        <position position="332"/>
    </location>
    <ligand>
        <name>substrate</name>
    </ligand>
</feature>
<evidence type="ECO:0000256" key="1">
    <source>
        <dbReference type="ARBA" id="ARBA00022729"/>
    </source>
</evidence>
<sequence>MENPRTAPTLTRGRKRRPGERRPADGARLLATLTGAALIAGLAVAPAATGAPPVPTSAQAAGAPADADIAPASLPAMELYRAEAGVNVWLDENPDDPRAPLIAERIGSQPQAVWFAGEYDPDTITERVAEVTSAAEAAGQLPVVVPYMIPFRDCGNHSGGGAPSFAAYAEWGERFAAGLGSEPVVVVLEPDAIPLIDCLDDQQRAERLAALSGLAEAVTDANPSARVYYDVGHSGWHAPAEIAPTLVEAGVLEHGAGIATNISNYRTTADETAYAAAVVAQLGGGLGAVVDTSRNGNGPLGSEWCDPPGRLVGHTPTTNTGVPGVDAYLWIKLPGELDGCDGPAGSFSPAKAYELAGG</sequence>
<evidence type="ECO:0000256" key="7">
    <source>
        <dbReference type="ARBA" id="ARBA00023326"/>
    </source>
</evidence>
<dbReference type="InterPro" id="IPR036434">
    <property type="entry name" value="Beta_cellobiohydrolase_sf"/>
</dbReference>
<feature type="active site" description="Proton acceptor" evidence="8">
    <location>
        <position position="338"/>
    </location>
</feature>
<dbReference type="PANTHER" id="PTHR34876">
    <property type="match status" value="1"/>
</dbReference>
<dbReference type="PRINTS" id="PR00733">
    <property type="entry name" value="GLHYDRLASE6"/>
</dbReference>
<gene>
    <name evidence="14" type="ORF">HCN56_08770</name>
</gene>
<feature type="active site" evidence="10">
    <location>
        <position position="153"/>
    </location>
</feature>
<evidence type="ECO:0000256" key="13">
    <source>
        <dbReference type="SAM" id="MobiDB-lite"/>
    </source>
</evidence>
<evidence type="ECO:0000256" key="2">
    <source>
        <dbReference type="ARBA" id="ARBA00022801"/>
    </source>
</evidence>
<dbReference type="SUPFAM" id="SSF51989">
    <property type="entry name" value="Glycosyl hydrolases family 6, cellulases"/>
    <property type="match status" value="1"/>
</dbReference>
<feature type="binding site" evidence="9">
    <location>
        <position position="304"/>
    </location>
    <ligand>
        <name>substrate</name>
    </ligand>
</feature>